<evidence type="ECO:0000256" key="3">
    <source>
        <dbReference type="ARBA" id="ARBA00023015"/>
    </source>
</evidence>
<dbReference type="Pfam" id="PF00874">
    <property type="entry name" value="PRD"/>
    <property type="match status" value="2"/>
</dbReference>
<keyword evidence="1" id="KW-0677">Repeat</keyword>
<dbReference type="RefSeq" id="WP_022938771.1">
    <property type="nucleotide sequence ID" value="NZ_CABKRQ010000006.1"/>
</dbReference>
<dbReference type="PANTHER" id="PTHR30185:SF15">
    <property type="entry name" value="CRYPTIC BETA-GLUCOSIDE BGL OPERON ANTITERMINATOR"/>
    <property type="match status" value="1"/>
</dbReference>
<keyword evidence="4" id="KW-0010">Activator</keyword>
<evidence type="ECO:0000256" key="6">
    <source>
        <dbReference type="ARBA" id="ARBA00038510"/>
    </source>
</evidence>
<keyword evidence="5" id="KW-0804">Transcription</keyword>
<dbReference type="Pfam" id="PF03123">
    <property type="entry name" value="CAT_RBD"/>
    <property type="match status" value="1"/>
</dbReference>
<dbReference type="SUPFAM" id="SSF63520">
    <property type="entry name" value="PTS-regulatory domain, PRD"/>
    <property type="match status" value="2"/>
</dbReference>
<evidence type="ECO:0000259" key="7">
    <source>
        <dbReference type="PROSITE" id="PS51372"/>
    </source>
</evidence>
<dbReference type="AlphaFoldDB" id="A0A318KT89"/>
<dbReference type="InterPro" id="IPR036634">
    <property type="entry name" value="PRD_sf"/>
</dbReference>
<proteinExistence type="inferred from homology"/>
<comment type="caution">
    <text evidence="8">The sequence shown here is derived from an EMBL/GenBank/DDBJ whole genome shotgun (WGS) entry which is preliminary data.</text>
</comment>
<evidence type="ECO:0000256" key="1">
    <source>
        <dbReference type="ARBA" id="ARBA00022737"/>
    </source>
</evidence>
<feature type="domain" description="PRD" evidence="7">
    <location>
        <begin position="65"/>
        <end position="170"/>
    </location>
</feature>
<dbReference type="OrthoDB" id="9813552at2"/>
<keyword evidence="2" id="KW-0694">RNA-binding</keyword>
<reference evidence="8 9" key="1">
    <citation type="submission" date="2018-05" db="EMBL/GenBank/DDBJ databases">
        <title>Genomic Encyclopedia of Type Strains, Phase IV (KMG-IV): sequencing the most valuable type-strain genomes for metagenomic binning, comparative biology and taxonomic classification.</title>
        <authorList>
            <person name="Goeker M."/>
        </authorList>
    </citation>
    <scope>NUCLEOTIDE SEQUENCE [LARGE SCALE GENOMIC DNA]</scope>
    <source>
        <strain evidence="8 9">JC118</strain>
    </source>
</reference>
<dbReference type="Gene3D" id="1.10.1790.10">
    <property type="entry name" value="PRD domain"/>
    <property type="match status" value="2"/>
</dbReference>
<evidence type="ECO:0000256" key="4">
    <source>
        <dbReference type="ARBA" id="ARBA00023159"/>
    </source>
</evidence>
<protein>
    <submittedName>
        <fullName evidence="8">BglG family transcriptional antiterminator</fullName>
    </submittedName>
</protein>
<evidence type="ECO:0000256" key="2">
    <source>
        <dbReference type="ARBA" id="ARBA00022884"/>
    </source>
</evidence>
<evidence type="ECO:0000313" key="8">
    <source>
        <dbReference type="EMBL" id="PXX80960.1"/>
    </source>
</evidence>
<dbReference type="InterPro" id="IPR001550">
    <property type="entry name" value="Transcrpt_antitermin_CS"/>
</dbReference>
<dbReference type="InterPro" id="IPR036650">
    <property type="entry name" value="CAT_RNA-bd_dom_sf"/>
</dbReference>
<feature type="domain" description="PRD" evidence="7">
    <location>
        <begin position="171"/>
        <end position="277"/>
    </location>
</feature>
<keyword evidence="9" id="KW-1185">Reference proteome</keyword>
<comment type="similarity">
    <text evidence="6">Belongs to the transcriptional antiterminator BglG family.</text>
</comment>
<accession>A0A318KT89</accession>
<dbReference type="SMART" id="SM01061">
    <property type="entry name" value="CAT_RBD"/>
    <property type="match status" value="1"/>
</dbReference>
<organism evidence="8 9">
    <name type="scientific">Dielma fastidiosa</name>
    <dbReference type="NCBI Taxonomy" id="1034346"/>
    <lineage>
        <taxon>Bacteria</taxon>
        <taxon>Bacillati</taxon>
        <taxon>Bacillota</taxon>
        <taxon>Erysipelotrichia</taxon>
        <taxon>Erysipelotrichales</taxon>
        <taxon>Erysipelotrichaceae</taxon>
        <taxon>Dielma</taxon>
    </lineage>
</organism>
<name>A0A318KT89_9FIRM</name>
<dbReference type="Proteomes" id="UP000247612">
    <property type="component" value="Unassembled WGS sequence"/>
</dbReference>
<evidence type="ECO:0000313" key="9">
    <source>
        <dbReference type="Proteomes" id="UP000247612"/>
    </source>
</evidence>
<dbReference type="Gene3D" id="2.30.24.10">
    <property type="entry name" value="CAT RNA-binding domain"/>
    <property type="match status" value="1"/>
</dbReference>
<dbReference type="InterPro" id="IPR011608">
    <property type="entry name" value="PRD"/>
</dbReference>
<dbReference type="GO" id="GO:0045893">
    <property type="term" value="P:positive regulation of DNA-templated transcription"/>
    <property type="evidence" value="ECO:0007669"/>
    <property type="project" value="InterPro"/>
</dbReference>
<dbReference type="PROSITE" id="PS00654">
    <property type="entry name" value="PRD_1"/>
    <property type="match status" value="1"/>
</dbReference>
<dbReference type="STRING" id="1034346.GCA_000313565_02484"/>
<sequence>MKVNKVINNNLVRSFDEKGNEVLIMGCGLGYKKKADDEIDMSMVEKIHRITDENTAQKLSDLLLEIPQEHVRIANLIIDYAKQTLDKELSDNIYISITDHISFALERMEKGMPLKNALLWEIKKYYHSEYSIGLESLAIIKRELGVELPEDEAGYIAIHLVEASVNVEDSSYVSETVTMIQAILSIIKFHFQINLDENSLAFDRFMVHLKFFIERVLKNQAFAEDEKLYETLKDHFNEEFKCCKKIKRYFLQQKGINIPDTELLYLAIHIKRILNNK</sequence>
<dbReference type="PROSITE" id="PS51372">
    <property type="entry name" value="PRD_2"/>
    <property type="match status" value="2"/>
</dbReference>
<dbReference type="NCBIfam" id="NF046042">
    <property type="entry name" value="LicT"/>
    <property type="match status" value="1"/>
</dbReference>
<dbReference type="EMBL" id="QJKH01000002">
    <property type="protein sequence ID" value="PXX80960.1"/>
    <property type="molecule type" value="Genomic_DNA"/>
</dbReference>
<dbReference type="PANTHER" id="PTHR30185">
    <property type="entry name" value="CRYPTIC BETA-GLUCOSIDE BGL OPERON ANTITERMINATOR"/>
    <property type="match status" value="1"/>
</dbReference>
<dbReference type="GO" id="GO:0003723">
    <property type="term" value="F:RNA binding"/>
    <property type="evidence" value="ECO:0007669"/>
    <property type="project" value="UniProtKB-KW"/>
</dbReference>
<gene>
    <name evidence="8" type="ORF">DES51_10278</name>
</gene>
<keyword evidence="3" id="KW-0805">Transcription regulation</keyword>
<dbReference type="InterPro" id="IPR004341">
    <property type="entry name" value="CAT_RNA-bd_dom"/>
</dbReference>
<dbReference type="SUPFAM" id="SSF50151">
    <property type="entry name" value="SacY-like RNA-binding domain"/>
    <property type="match status" value="1"/>
</dbReference>
<evidence type="ECO:0000256" key="5">
    <source>
        <dbReference type="ARBA" id="ARBA00023163"/>
    </source>
</evidence>
<dbReference type="InterPro" id="IPR050661">
    <property type="entry name" value="BglG_antiterminators"/>
</dbReference>